<dbReference type="Proteomes" id="UP000481288">
    <property type="component" value="Unassembled WGS sequence"/>
</dbReference>
<organism evidence="2 3">
    <name type="scientific">Lachnellula cervina</name>
    <dbReference type="NCBI Taxonomy" id="1316786"/>
    <lineage>
        <taxon>Eukaryota</taxon>
        <taxon>Fungi</taxon>
        <taxon>Dikarya</taxon>
        <taxon>Ascomycota</taxon>
        <taxon>Pezizomycotina</taxon>
        <taxon>Leotiomycetes</taxon>
        <taxon>Helotiales</taxon>
        <taxon>Lachnaceae</taxon>
        <taxon>Lachnellula</taxon>
    </lineage>
</organism>
<accession>A0A7D8YN26</accession>
<dbReference type="InterPro" id="IPR023393">
    <property type="entry name" value="START-like_dom_sf"/>
</dbReference>
<dbReference type="SUPFAM" id="SSF55961">
    <property type="entry name" value="Bet v1-like"/>
    <property type="match status" value="1"/>
</dbReference>
<comment type="caution">
    <text evidence="2">The sequence shown here is derived from an EMBL/GenBank/DDBJ whole genome shotgun (WGS) entry which is preliminary data.</text>
</comment>
<dbReference type="OrthoDB" id="3530008at2759"/>
<protein>
    <submittedName>
        <fullName evidence="2">Uncharacterized protein</fullName>
    </submittedName>
</protein>
<feature type="region of interest" description="Disordered" evidence="1">
    <location>
        <begin position="1"/>
        <end position="22"/>
    </location>
</feature>
<evidence type="ECO:0000313" key="3">
    <source>
        <dbReference type="Proteomes" id="UP000481288"/>
    </source>
</evidence>
<dbReference type="EMBL" id="QGMG01001098">
    <property type="protein sequence ID" value="TVY50534.1"/>
    <property type="molecule type" value="Genomic_DNA"/>
</dbReference>
<evidence type="ECO:0000313" key="2">
    <source>
        <dbReference type="EMBL" id="TVY50534.1"/>
    </source>
</evidence>
<dbReference type="Gene3D" id="3.30.530.20">
    <property type="match status" value="1"/>
</dbReference>
<reference evidence="2 3" key="1">
    <citation type="submission" date="2018-05" db="EMBL/GenBank/DDBJ databases">
        <title>Whole genome sequencing for identification of molecular markers to develop diagnostic detection tools for the regulated plant pathogen Lachnellula willkommii.</title>
        <authorList>
            <person name="Giroux E."/>
            <person name="Bilodeau G."/>
        </authorList>
    </citation>
    <scope>NUCLEOTIDE SEQUENCE [LARGE SCALE GENOMIC DNA]</scope>
    <source>
        <strain evidence="2 3">CBS 625.97</strain>
    </source>
</reference>
<keyword evidence="3" id="KW-1185">Reference proteome</keyword>
<name>A0A7D8YN26_9HELO</name>
<gene>
    <name evidence="2" type="ORF">LCER1_G006711</name>
</gene>
<feature type="compositionally biased region" description="Polar residues" evidence="1">
    <location>
        <begin position="7"/>
        <end position="18"/>
    </location>
</feature>
<dbReference type="AlphaFoldDB" id="A0A7D8YN26"/>
<evidence type="ECO:0000256" key="1">
    <source>
        <dbReference type="SAM" id="MobiDB-lite"/>
    </source>
</evidence>
<sequence>MAAATGIQKSPKSTSTGSRIVDSIGTPTYPTNGLWTVLTTTTICAPVSVVLEASLDISTWPKWNTFVPRVDIVSSLPTSTSTSTSTKLEVGTVARFHNKLKDNDPTLSASDHNIISIDKIEKRGRVEERDGWCIVWKTIGIPGGDWVLRVERVQELVEVMSESGAVETQYKAWGTFGGPVAYLLQWNGTRGDIAARFEDWANDLKNYVEGG</sequence>
<proteinExistence type="predicted"/>